<accession>A0A1G8WFQ9</accession>
<dbReference type="AlphaFoldDB" id="A0A1G8WFQ9"/>
<name>A0A1G8WFQ9_9BACI</name>
<evidence type="ECO:0000313" key="1">
    <source>
        <dbReference type="EMBL" id="SDJ76380.1"/>
    </source>
</evidence>
<dbReference type="STRING" id="407036.SAMN05216243_0728"/>
<reference evidence="1 2" key="1">
    <citation type="submission" date="2016-10" db="EMBL/GenBank/DDBJ databases">
        <authorList>
            <person name="de Groot N.N."/>
        </authorList>
    </citation>
    <scope>NUCLEOTIDE SEQUENCE [LARGE SCALE GENOMIC DNA]</scope>
    <source>
        <strain evidence="1 2">CGMCC 1.6502</strain>
    </source>
</reference>
<dbReference type="SUPFAM" id="SSF53187">
    <property type="entry name" value="Zn-dependent exopeptidases"/>
    <property type="match status" value="1"/>
</dbReference>
<dbReference type="Gene3D" id="3.40.630.40">
    <property type="entry name" value="Zn-dependent exopeptidases"/>
    <property type="match status" value="1"/>
</dbReference>
<proteinExistence type="predicted"/>
<evidence type="ECO:0000313" key="2">
    <source>
        <dbReference type="Proteomes" id="UP000198694"/>
    </source>
</evidence>
<keyword evidence="2" id="KW-1185">Reference proteome</keyword>
<protein>
    <recommendedName>
        <fullName evidence="3">N-acetylmuramoyl-L-alanine amidase</fullName>
    </recommendedName>
</protein>
<gene>
    <name evidence="1" type="ORF">SAMN05216243_0728</name>
</gene>
<dbReference type="RefSeq" id="WP_175559220.1">
    <property type="nucleotide sequence ID" value="NZ_FNFL01000001.1"/>
</dbReference>
<organism evidence="1 2">
    <name type="scientific">Sediminibacillus albus</name>
    <dbReference type="NCBI Taxonomy" id="407036"/>
    <lineage>
        <taxon>Bacteria</taxon>
        <taxon>Bacillati</taxon>
        <taxon>Bacillota</taxon>
        <taxon>Bacilli</taxon>
        <taxon>Bacillales</taxon>
        <taxon>Bacillaceae</taxon>
        <taxon>Sediminibacillus</taxon>
    </lineage>
</organism>
<sequence>MAPILIIDPGHGGGGSNRYWTEKNLNLQISLYQYNRYQEIGVPVDITRTTAEYKFTPIRKPELLSEKGAKDSLELRTSGCLLAKE</sequence>
<evidence type="ECO:0008006" key="3">
    <source>
        <dbReference type="Google" id="ProtNLM"/>
    </source>
</evidence>
<dbReference type="Proteomes" id="UP000198694">
    <property type="component" value="Unassembled WGS sequence"/>
</dbReference>
<dbReference type="EMBL" id="FNFL01000001">
    <property type="protein sequence ID" value="SDJ76380.1"/>
    <property type="molecule type" value="Genomic_DNA"/>
</dbReference>